<evidence type="ECO:0000313" key="1">
    <source>
        <dbReference type="EMBL" id="CBI29988.3"/>
    </source>
</evidence>
<accession>D7TIB2</accession>
<dbReference type="EMBL" id="FN595991">
    <property type="protein sequence ID" value="CBI29988.3"/>
    <property type="molecule type" value="Genomic_DNA"/>
</dbReference>
<keyword evidence="2" id="KW-1185">Reference proteome</keyword>
<dbReference type="HOGENOM" id="CLU_3435190_0_0_1"/>
<sequence length="14" mass="1651">MLNGSERIVCFLRL</sequence>
<evidence type="ECO:0000313" key="2">
    <source>
        <dbReference type="Proteomes" id="UP000009183"/>
    </source>
</evidence>
<protein>
    <submittedName>
        <fullName evidence="1">Uncharacterized protein</fullName>
    </submittedName>
</protein>
<organism evidence="1 2">
    <name type="scientific">Vitis vinifera</name>
    <name type="common">Grape</name>
    <dbReference type="NCBI Taxonomy" id="29760"/>
    <lineage>
        <taxon>Eukaryota</taxon>
        <taxon>Viridiplantae</taxon>
        <taxon>Streptophyta</taxon>
        <taxon>Embryophyta</taxon>
        <taxon>Tracheophyta</taxon>
        <taxon>Spermatophyta</taxon>
        <taxon>Magnoliopsida</taxon>
        <taxon>eudicotyledons</taxon>
        <taxon>Gunneridae</taxon>
        <taxon>Pentapetalae</taxon>
        <taxon>rosids</taxon>
        <taxon>Vitales</taxon>
        <taxon>Vitaceae</taxon>
        <taxon>Viteae</taxon>
        <taxon>Vitis</taxon>
    </lineage>
</organism>
<name>D7TIB2_VITVI</name>
<dbReference type="Proteomes" id="UP000009183">
    <property type="component" value="Chromosome 8"/>
</dbReference>
<reference evidence="2" key="1">
    <citation type="journal article" date="2007" name="Nature">
        <title>The grapevine genome sequence suggests ancestral hexaploidization in major angiosperm phyla.</title>
        <authorList>
            <consortium name="The French-Italian Public Consortium for Grapevine Genome Characterization."/>
            <person name="Jaillon O."/>
            <person name="Aury J.-M."/>
            <person name="Noel B."/>
            <person name="Policriti A."/>
            <person name="Clepet C."/>
            <person name="Casagrande A."/>
            <person name="Choisne N."/>
            <person name="Aubourg S."/>
            <person name="Vitulo N."/>
            <person name="Jubin C."/>
            <person name="Vezzi A."/>
            <person name="Legeai F."/>
            <person name="Hugueney P."/>
            <person name="Dasilva C."/>
            <person name="Horner D."/>
            <person name="Mica E."/>
            <person name="Jublot D."/>
            <person name="Poulain J."/>
            <person name="Bruyere C."/>
            <person name="Billault A."/>
            <person name="Segurens B."/>
            <person name="Gouyvenoux M."/>
            <person name="Ugarte E."/>
            <person name="Cattonaro F."/>
            <person name="Anthouard V."/>
            <person name="Vico V."/>
            <person name="Del Fabbro C."/>
            <person name="Alaux M."/>
            <person name="Di Gaspero G."/>
            <person name="Dumas V."/>
            <person name="Felice N."/>
            <person name="Paillard S."/>
            <person name="Juman I."/>
            <person name="Moroldo M."/>
            <person name="Scalabrin S."/>
            <person name="Canaguier A."/>
            <person name="Le Clainche I."/>
            <person name="Malacrida G."/>
            <person name="Durand E."/>
            <person name="Pesole G."/>
            <person name="Laucou V."/>
            <person name="Chatelet P."/>
            <person name="Merdinoglu D."/>
            <person name="Delledonne M."/>
            <person name="Pezzotti M."/>
            <person name="Lecharny A."/>
            <person name="Scarpelli C."/>
            <person name="Artiguenave F."/>
            <person name="Pe M.E."/>
            <person name="Valle G."/>
            <person name="Morgante M."/>
            <person name="Caboche M."/>
            <person name="Adam-Blondon A.-F."/>
            <person name="Weissenbach J."/>
            <person name="Quetier F."/>
            <person name="Wincker P."/>
        </authorList>
    </citation>
    <scope>NUCLEOTIDE SEQUENCE [LARGE SCALE GENOMIC DNA]</scope>
    <source>
        <strain evidence="2">cv. Pinot noir / PN40024</strain>
    </source>
</reference>
<dbReference type="InParanoid" id="D7TIB2"/>
<proteinExistence type="predicted"/>
<gene>
    <name evidence="1" type="ordered locus">VIT_08s0007g06840</name>
</gene>